<dbReference type="Pfam" id="PF01242">
    <property type="entry name" value="PTPS"/>
    <property type="match status" value="3"/>
</dbReference>
<dbReference type="Pfam" id="PF00107">
    <property type="entry name" value="ADH_zinc_N"/>
    <property type="match status" value="1"/>
</dbReference>
<dbReference type="AlphaFoldDB" id="A0A0M0JWN0"/>
<evidence type="ECO:0000259" key="10">
    <source>
        <dbReference type="Pfam" id="PF00107"/>
    </source>
</evidence>
<evidence type="ECO:0000256" key="6">
    <source>
        <dbReference type="ARBA" id="ARBA00022723"/>
    </source>
</evidence>
<evidence type="ECO:0000256" key="1">
    <source>
        <dbReference type="ARBA" id="ARBA00001947"/>
    </source>
</evidence>
<dbReference type="InterPro" id="IPR007115">
    <property type="entry name" value="6-PTP_synth/QueD"/>
</dbReference>
<evidence type="ECO:0000313" key="12">
    <source>
        <dbReference type="Proteomes" id="UP000037460"/>
    </source>
</evidence>
<dbReference type="UniPathway" id="UPA00849">
    <property type="reaction ID" value="UER00819"/>
</dbReference>
<proteinExistence type="inferred from homology"/>
<dbReference type="Gene3D" id="3.30.479.10">
    <property type="entry name" value="6-pyruvoyl tetrahydropterin synthase/QueD"/>
    <property type="match status" value="3"/>
</dbReference>
<accession>A0A0M0JWN0</accession>
<dbReference type="Gene3D" id="3.90.180.10">
    <property type="entry name" value="Medium-chain alcohol dehydrogenases, catalytic domain"/>
    <property type="match status" value="2"/>
</dbReference>
<dbReference type="OrthoDB" id="1879366at2759"/>
<evidence type="ECO:0000256" key="5">
    <source>
        <dbReference type="ARBA" id="ARBA00013100"/>
    </source>
</evidence>
<dbReference type="EMBL" id="JWZX01002115">
    <property type="protein sequence ID" value="KOO30959.1"/>
    <property type="molecule type" value="Genomic_DNA"/>
</dbReference>
<dbReference type="SUPFAM" id="SSF50129">
    <property type="entry name" value="GroES-like"/>
    <property type="match status" value="1"/>
</dbReference>
<dbReference type="PANTHER" id="PTHR43350">
    <property type="entry name" value="NAD-DEPENDENT ALCOHOL DEHYDROGENASE"/>
    <property type="match status" value="1"/>
</dbReference>
<keyword evidence="12" id="KW-1185">Reference proteome</keyword>
<evidence type="ECO:0000256" key="2">
    <source>
        <dbReference type="ARBA" id="ARBA00005126"/>
    </source>
</evidence>
<dbReference type="EC" id="4.2.3.12" evidence="5"/>
<comment type="pathway">
    <text evidence="2">Cofactor biosynthesis; tetrahydrobiopterin biosynthesis; tetrahydrobiopterin from 7,8-dihydroneopterin triphosphate: step 1/3.</text>
</comment>
<feature type="domain" description="Alcohol dehydrogenase-like C-terminal" evidence="10">
    <location>
        <begin position="900"/>
        <end position="985"/>
    </location>
</feature>
<dbReference type="GO" id="GO:0046872">
    <property type="term" value="F:metal ion binding"/>
    <property type="evidence" value="ECO:0007669"/>
    <property type="project" value="UniProtKB-KW"/>
</dbReference>
<dbReference type="Proteomes" id="UP000037460">
    <property type="component" value="Unassembled WGS sequence"/>
</dbReference>
<evidence type="ECO:0000256" key="4">
    <source>
        <dbReference type="ARBA" id="ARBA00009164"/>
    </source>
</evidence>
<dbReference type="InterPro" id="IPR038418">
    <property type="entry name" value="6-PTP_synth/QueD_sf"/>
</dbReference>
<comment type="cofactor">
    <cofactor evidence="1">
        <name>Zn(2+)</name>
        <dbReference type="ChEBI" id="CHEBI:29105"/>
    </cofactor>
</comment>
<evidence type="ECO:0000313" key="11">
    <source>
        <dbReference type="EMBL" id="KOO30959.1"/>
    </source>
</evidence>
<keyword evidence="7" id="KW-0862">Zinc</keyword>
<evidence type="ECO:0000256" key="8">
    <source>
        <dbReference type="ARBA" id="ARBA00023002"/>
    </source>
</evidence>
<dbReference type="InterPro" id="IPR036291">
    <property type="entry name" value="NAD(P)-bd_dom_sf"/>
</dbReference>
<comment type="similarity">
    <text evidence="3">Belongs to the zinc-containing alcohol dehydrogenase family.</text>
</comment>
<keyword evidence="8" id="KW-0560">Oxidoreductase</keyword>
<dbReference type="Gene3D" id="3.40.50.720">
    <property type="entry name" value="NAD(P)-binding Rossmann-like Domain"/>
    <property type="match status" value="1"/>
</dbReference>
<evidence type="ECO:0000256" key="3">
    <source>
        <dbReference type="ARBA" id="ARBA00008072"/>
    </source>
</evidence>
<name>A0A0M0JWN0_9EUKA</name>
<dbReference type="CDD" id="cd08255">
    <property type="entry name" value="2-desacetyl-2-hydroxyethyl_bacteriochlorophyllide_like"/>
    <property type="match status" value="1"/>
</dbReference>
<dbReference type="GO" id="GO:0003874">
    <property type="term" value="F:6-pyruvoyltetrahydropterin synthase activity"/>
    <property type="evidence" value="ECO:0007669"/>
    <property type="project" value="UniProtKB-EC"/>
</dbReference>
<keyword evidence="6" id="KW-0479">Metal-binding</keyword>
<organism evidence="11 12">
    <name type="scientific">Chrysochromulina tobinii</name>
    <dbReference type="NCBI Taxonomy" id="1460289"/>
    <lineage>
        <taxon>Eukaryota</taxon>
        <taxon>Haptista</taxon>
        <taxon>Haptophyta</taxon>
        <taxon>Prymnesiophyceae</taxon>
        <taxon>Prymnesiales</taxon>
        <taxon>Chrysochromulinaceae</taxon>
        <taxon>Chrysochromulina</taxon>
    </lineage>
</organism>
<dbReference type="InterPro" id="IPR013149">
    <property type="entry name" value="ADH-like_C"/>
</dbReference>
<reference evidence="12" key="1">
    <citation type="journal article" date="2015" name="PLoS Genet.">
        <title>Genome Sequence and Transcriptome Analyses of Chrysochromulina tobin: Metabolic Tools for Enhanced Algal Fitness in the Prominent Order Prymnesiales (Haptophyceae).</title>
        <authorList>
            <person name="Hovde B.T."/>
            <person name="Deodato C.R."/>
            <person name="Hunsperger H.M."/>
            <person name="Ryken S.A."/>
            <person name="Yost W."/>
            <person name="Jha R.K."/>
            <person name="Patterson J."/>
            <person name="Monnat R.J. Jr."/>
            <person name="Barlow S.B."/>
            <person name="Starkenburg S.R."/>
            <person name="Cattolico R.A."/>
        </authorList>
    </citation>
    <scope>NUCLEOTIDE SEQUENCE</scope>
    <source>
        <strain evidence="12">CCMP291</strain>
    </source>
</reference>
<dbReference type="SUPFAM" id="SSF51735">
    <property type="entry name" value="NAD(P)-binding Rossmann-fold domains"/>
    <property type="match status" value="1"/>
</dbReference>
<dbReference type="PANTHER" id="PTHR43350:SF19">
    <property type="entry name" value="D-GULOSIDE 3-DEHYDROGENASE"/>
    <property type="match status" value="1"/>
</dbReference>
<comment type="similarity">
    <text evidence="4">Belongs to the PTPS family.</text>
</comment>
<evidence type="ECO:0000256" key="7">
    <source>
        <dbReference type="ARBA" id="ARBA00022833"/>
    </source>
</evidence>
<dbReference type="SUPFAM" id="SSF55620">
    <property type="entry name" value="Tetrahydrobiopterin biosynthesis enzymes-like"/>
    <property type="match status" value="3"/>
</dbReference>
<dbReference type="InterPro" id="IPR011032">
    <property type="entry name" value="GroES-like_sf"/>
</dbReference>
<dbReference type="GO" id="GO:0016491">
    <property type="term" value="F:oxidoreductase activity"/>
    <property type="evidence" value="ECO:0007669"/>
    <property type="project" value="UniProtKB-KW"/>
</dbReference>
<evidence type="ECO:0000256" key="9">
    <source>
        <dbReference type="ARBA" id="ARBA00023007"/>
    </source>
</evidence>
<protein>
    <recommendedName>
        <fullName evidence="5">6-pyruvoyltetrahydropterin synthase</fullName>
        <ecNumber evidence="5">4.2.3.12</ecNumber>
    </recommendedName>
</protein>
<keyword evidence="9" id="KW-0783">Tetrahydrobiopterin biosynthesis</keyword>
<dbReference type="GO" id="GO:0006729">
    <property type="term" value="P:tetrahydrobiopterin biosynthetic process"/>
    <property type="evidence" value="ECO:0007669"/>
    <property type="project" value="UniProtKB-UniPathway"/>
</dbReference>
<comment type="caution">
    <text evidence="11">The sequence shown here is derived from an EMBL/GenBank/DDBJ whole genome shotgun (WGS) entry which is preliminary data.</text>
</comment>
<gene>
    <name evidence="11" type="ORF">Ctob_012447</name>
</gene>
<sequence>MACAEAEGSYSVAVHGRCMIAHSFKGECFGPAQALHGCTYVVDAIVEGPKLQTGANYLVDICLAERALHDALGCYHERNLDELDEFAGENTTCERVARAVWERMAAALPGPPALAVLRVVVHESDVAHVEYERALGDDAAPALYTVSVRGRFMAARSLRGARFSESQQRLHGGTFVVDALFSGTTLDNGPNYLIDICLAEELVRRATAPLQQTHLDGDSTVLLKAAGVANATASGLAKALWTSIAQGLPPTHGLRGLKLVVAEHDASVAEYDGRLGHAPTPPTPTMRSALERRLMEKEPPGYVSGGRHTIVARGRCMIAHSFTGLIFGPAQALHGCTYVIDARLSADGLLEDSELACTRAEAESALADALRVYHQRNLDDLAELAGENTTCERVGRALWCRMAAALPFSSRSGLAPISELEIVVRESDVAWAAYRRQLGPPPPACGAAVVLDLDSLGGSARMEEASADGLSGDTPSGIVHRTPLSAITSAMPYLLAVASAQPAAEALAALRRLGIDADAQPVVMLSPDVAGLSGSNGGAAQPGTALGATPTSTAAFWAAAARSIGRAPLGAPAADGMAARPLLVVSASAATHAAVQASGVAVAPSPLVTATCAWDRATLAGLGCCRARDDGPEARVAYLAAKRPIDAAAYNREVLAALERALKQRVPRSTVTSRPHPGARPTMTATLRVFDLGAGTLSMLPVVVAAAARAGYDALEYAAFDSDADLLEAAAAAQITSHGYSGLEFVAPRQVQLVERTFPAGGLAAGAVEIRTLTSMISTGTELLIYRGEFDASDEPLDATIASFSEAGLSYPMAYGYSLVGEIAAVGAGVPARSVGSLVFAFAPHATAALVDAGAYQAVPAGISAADAAFLPAAETAISIVHDAHPRAAETVHVFGCGVIGLLVLAALKALGVRAVAVDPDASRRALALSLGASAAYPPATAPRRAADVTIECSGNPAALQGAIDGALDSGRVVLASWYGRKPVGLVLGTRFHRSHLEIIASQVSVITGPHASRWSKGRRFGAAWDLLRAFKPASTLPVLTLPLQRAPEAYELLDRNAATVVLLSYGEGDKGAPFGLSHRSRI</sequence>